<evidence type="ECO:0000313" key="2">
    <source>
        <dbReference type="Proteomes" id="UP000799750"/>
    </source>
</evidence>
<dbReference type="EMBL" id="MU004181">
    <property type="protein sequence ID" value="KAF2502821.1"/>
    <property type="molecule type" value="Genomic_DNA"/>
</dbReference>
<name>A0A6A6RE26_9PEZI</name>
<dbReference type="GO" id="GO:0032259">
    <property type="term" value="P:methylation"/>
    <property type="evidence" value="ECO:0007669"/>
    <property type="project" value="UniProtKB-KW"/>
</dbReference>
<gene>
    <name evidence="1" type="ORF">BU16DRAFT_554854</name>
</gene>
<dbReference type="PANTHER" id="PTHR43844">
    <property type="entry name" value="METHIONINE SYNTHASE"/>
    <property type="match status" value="1"/>
</dbReference>
<keyword evidence="1" id="KW-0808">Transferase</keyword>
<proteinExistence type="predicted"/>
<dbReference type="PANTHER" id="PTHR43844:SF2">
    <property type="entry name" value="SYNTHASE, VITAMIN-B12 INDEPENDENT, PUTATIVE (AFU_ORTHOLOGUE AFUA_3G12060)-RELATED"/>
    <property type="match status" value="1"/>
</dbReference>
<organism evidence="1 2">
    <name type="scientific">Lophium mytilinum</name>
    <dbReference type="NCBI Taxonomy" id="390894"/>
    <lineage>
        <taxon>Eukaryota</taxon>
        <taxon>Fungi</taxon>
        <taxon>Dikarya</taxon>
        <taxon>Ascomycota</taxon>
        <taxon>Pezizomycotina</taxon>
        <taxon>Dothideomycetes</taxon>
        <taxon>Pleosporomycetidae</taxon>
        <taxon>Mytilinidiales</taxon>
        <taxon>Mytilinidiaceae</taxon>
        <taxon>Lophium</taxon>
    </lineage>
</organism>
<dbReference type="SUPFAM" id="SSF51726">
    <property type="entry name" value="UROD/MetE-like"/>
    <property type="match status" value="1"/>
</dbReference>
<dbReference type="GO" id="GO:0009086">
    <property type="term" value="P:methionine biosynthetic process"/>
    <property type="evidence" value="ECO:0007669"/>
    <property type="project" value="InterPro"/>
</dbReference>
<accession>A0A6A6RE26</accession>
<dbReference type="AlphaFoldDB" id="A0A6A6RE26"/>
<protein>
    <submittedName>
        <fullName evidence="1">5-methyltetrahydropteroyltriglutamate-homocysteine methyltransferase</fullName>
    </submittedName>
</protein>
<dbReference type="InterPro" id="IPR002629">
    <property type="entry name" value="Met_Synth_C/arc"/>
</dbReference>
<keyword evidence="1" id="KW-0489">Methyltransferase</keyword>
<dbReference type="InterPro" id="IPR038071">
    <property type="entry name" value="UROD/MetE-like_sf"/>
</dbReference>
<dbReference type="Proteomes" id="UP000799750">
    <property type="component" value="Unassembled WGS sequence"/>
</dbReference>
<dbReference type="Gene3D" id="3.20.20.210">
    <property type="match status" value="1"/>
</dbReference>
<dbReference type="GO" id="GO:0008270">
    <property type="term" value="F:zinc ion binding"/>
    <property type="evidence" value="ECO:0007669"/>
    <property type="project" value="InterPro"/>
</dbReference>
<dbReference type="GO" id="GO:0003871">
    <property type="term" value="F:5-methyltetrahydropteroyltriglutamate-homocysteine S-methyltransferase activity"/>
    <property type="evidence" value="ECO:0007669"/>
    <property type="project" value="InterPro"/>
</dbReference>
<evidence type="ECO:0000313" key="1">
    <source>
        <dbReference type="EMBL" id="KAF2502821.1"/>
    </source>
</evidence>
<keyword evidence="2" id="KW-1185">Reference proteome</keyword>
<reference evidence="1" key="1">
    <citation type="journal article" date="2020" name="Stud. Mycol.">
        <title>101 Dothideomycetes genomes: a test case for predicting lifestyles and emergence of pathogens.</title>
        <authorList>
            <person name="Haridas S."/>
            <person name="Albert R."/>
            <person name="Binder M."/>
            <person name="Bloem J."/>
            <person name="Labutti K."/>
            <person name="Salamov A."/>
            <person name="Andreopoulos B."/>
            <person name="Baker S."/>
            <person name="Barry K."/>
            <person name="Bills G."/>
            <person name="Bluhm B."/>
            <person name="Cannon C."/>
            <person name="Castanera R."/>
            <person name="Culley D."/>
            <person name="Daum C."/>
            <person name="Ezra D."/>
            <person name="Gonzalez J."/>
            <person name="Henrissat B."/>
            <person name="Kuo A."/>
            <person name="Liang C."/>
            <person name="Lipzen A."/>
            <person name="Lutzoni F."/>
            <person name="Magnuson J."/>
            <person name="Mondo S."/>
            <person name="Nolan M."/>
            <person name="Ohm R."/>
            <person name="Pangilinan J."/>
            <person name="Park H.-J."/>
            <person name="Ramirez L."/>
            <person name="Alfaro M."/>
            <person name="Sun H."/>
            <person name="Tritt A."/>
            <person name="Yoshinaga Y."/>
            <person name="Zwiers L.-H."/>
            <person name="Turgeon B."/>
            <person name="Goodwin S."/>
            <person name="Spatafora J."/>
            <person name="Crous P."/>
            <person name="Grigoriev I."/>
        </authorList>
    </citation>
    <scope>NUCLEOTIDE SEQUENCE</scope>
    <source>
        <strain evidence="1">CBS 269.34</strain>
    </source>
</reference>
<dbReference type="OrthoDB" id="7772923at2759"/>
<dbReference type="CDD" id="cd03311">
    <property type="entry name" value="CIMS_C_terminal_like"/>
    <property type="match status" value="1"/>
</dbReference>
<sequence>MAQLLPQYQRMLHLSHCTMSSHIHRNPPFRAEHLGSLKRPQYLLENRFAVDKNEAISEHLTPLEDQAIKEIVETQVKLGFRAISDGEYRVGIFMEILFLWQRLQAVLSRRHMFWGTLFPGLDGFEEIKNPGIEMFRLYVPDIAAFTESGHKPGETVICTGKIKHTGESTYLEQVEYLKTLLPKERWGEIKLTLAAPNWYHLRYAEGKAYPKDVYRKDAEYFNDIAAAYQAELDILHKAGLRNKHDQANSTTIEELFDAYINFYNDCIPKAPAEMHIGIHLCRGNFVISRHFSEGGYDRIATKLFRDLNVSTYYLEYDTPRAGGFEPLRSLPKNKNVILGVITSKFPEMEDIEEMKKRIYQAAEMVAKGSGQTKEDALKRLGVSPQCGFASHAEGNLIDIEGMKKKLALLRQIADEIWPGEP</sequence>